<keyword evidence="2" id="KW-1185">Reference proteome</keyword>
<reference evidence="1 2" key="1">
    <citation type="journal article" date="1992" name="Int. J. Syst. Bacteriol.">
        <title>Sphingobacterium antarcticus sp. nov. a Psychrotrophic Bacterium from the Soils of Schirmacher Oasis, Antarctica.</title>
        <authorList>
            <person name="Shivaji S."/>
            <person name="Ray M.K."/>
            <person name="Rao N.S."/>
            <person name="Saiserr L."/>
            <person name="Jagannadham M.V."/>
            <person name="Kumar G.S."/>
            <person name="Reddy G."/>
            <person name="Bhargava P.M."/>
        </authorList>
    </citation>
    <scope>NUCLEOTIDE SEQUENCE [LARGE SCALE GENOMIC DNA]</scope>
    <source>
        <strain evidence="1 2">4BY</strain>
    </source>
</reference>
<comment type="caution">
    <text evidence="1">The sequence shown here is derived from an EMBL/GenBank/DDBJ whole genome shotgun (WGS) entry which is preliminary data.</text>
</comment>
<dbReference type="OrthoDB" id="9997713at2"/>
<proteinExistence type="predicted"/>
<accession>A0A081PC72</accession>
<sequence>MELIDAYYNFYLMYDERSATYSMAPLKKIGNNNFMNQFFEQRQNIKLKKIGPVAVLEGYIGYTFSLSDNKKSVFQTSSGVLPFGILRSEELSDAVLFVLKDSLEFEVYVFNERSSDAIYLFQQLKDGELNQQILEIKNRYEK</sequence>
<protein>
    <submittedName>
        <fullName evidence="1">Uncharacterized protein</fullName>
    </submittedName>
</protein>
<dbReference type="Proteomes" id="UP000028007">
    <property type="component" value="Unassembled WGS sequence"/>
</dbReference>
<evidence type="ECO:0000313" key="1">
    <source>
        <dbReference type="EMBL" id="KEQ28295.1"/>
    </source>
</evidence>
<name>A0A081PC72_9SPHI</name>
<evidence type="ECO:0000313" key="2">
    <source>
        <dbReference type="Proteomes" id="UP000028007"/>
    </source>
</evidence>
<gene>
    <name evidence="1" type="ORF">N180_01280</name>
</gene>
<organism evidence="1 2">
    <name type="scientific">Pedobacter antarcticus 4BY</name>
    <dbReference type="NCBI Taxonomy" id="1358423"/>
    <lineage>
        <taxon>Bacteria</taxon>
        <taxon>Pseudomonadati</taxon>
        <taxon>Bacteroidota</taxon>
        <taxon>Sphingobacteriia</taxon>
        <taxon>Sphingobacteriales</taxon>
        <taxon>Sphingobacteriaceae</taxon>
        <taxon>Pedobacter</taxon>
    </lineage>
</organism>
<dbReference type="EMBL" id="JNFF01000117">
    <property type="protein sequence ID" value="KEQ28295.1"/>
    <property type="molecule type" value="Genomic_DNA"/>
</dbReference>
<dbReference type="RefSeq" id="WP_037444986.1">
    <property type="nucleotide sequence ID" value="NZ_JNFF01000117.1"/>
</dbReference>
<dbReference type="AlphaFoldDB" id="A0A081PC72"/>